<keyword evidence="2" id="KW-1185">Reference proteome</keyword>
<evidence type="ECO:0000313" key="1">
    <source>
        <dbReference type="EMBL" id="PAP78691.1"/>
    </source>
</evidence>
<protein>
    <recommendedName>
        <fullName evidence="3">Phage Gp37/Gp68 family protein</fullName>
    </recommendedName>
</protein>
<dbReference type="Pfam" id="PF07505">
    <property type="entry name" value="DUF5131"/>
    <property type="match status" value="1"/>
</dbReference>
<name>A0A271J591_9BACT</name>
<evidence type="ECO:0008006" key="3">
    <source>
        <dbReference type="Google" id="ProtNLM"/>
    </source>
</evidence>
<dbReference type="OrthoDB" id="9787478at2"/>
<accession>A0A271J591</accession>
<comment type="caution">
    <text evidence="1">The sequence shown here is derived from an EMBL/GenBank/DDBJ whole genome shotgun (WGS) entry which is preliminary data.</text>
</comment>
<proteinExistence type="predicted"/>
<reference evidence="1 2" key="1">
    <citation type="submission" date="2016-11" db="EMBL/GenBank/DDBJ databases">
        <title>Study of marine rhodopsin-containing bacteria.</title>
        <authorList>
            <person name="Yoshizawa S."/>
            <person name="Kumagai Y."/>
            <person name="Kogure K."/>
        </authorList>
    </citation>
    <scope>NUCLEOTIDE SEQUENCE [LARGE SCALE GENOMIC DNA]</scope>
    <source>
        <strain evidence="1 2">SAORIC-28</strain>
    </source>
</reference>
<evidence type="ECO:0000313" key="2">
    <source>
        <dbReference type="Proteomes" id="UP000216339"/>
    </source>
</evidence>
<sequence length="278" mass="30868">MAATKIEWAEETWNPTTGCTRVSPGCDRCYMFSEVESRLQYNVPGKYAAGTAVTLHPRTLDATASVLTPSKVFVNSMSDLLHEAIPDEFVYEVFEAMGRAPWHLYMVLTKRERRLAELGPHLPWGDHVMAGVSVEDAERSYRLDALRECGARRTFVSFEPLLGSVLDADGHVDLTGIDYAIVGGESDSHTPGEAGARPMRPEWAREIRDACAEQGVAFHFKQWGAHDAEGDLVGTKRAGRELDGRTHDDEPEWYAEFMRHACLQAAAAKTSARGARRE</sequence>
<dbReference type="AlphaFoldDB" id="A0A271J591"/>
<dbReference type="InterPro" id="IPR011101">
    <property type="entry name" value="DUF5131"/>
</dbReference>
<organism evidence="1 2">
    <name type="scientific">Rubrivirga marina</name>
    <dbReference type="NCBI Taxonomy" id="1196024"/>
    <lineage>
        <taxon>Bacteria</taxon>
        <taxon>Pseudomonadati</taxon>
        <taxon>Rhodothermota</taxon>
        <taxon>Rhodothermia</taxon>
        <taxon>Rhodothermales</taxon>
        <taxon>Rubricoccaceae</taxon>
        <taxon>Rubrivirga</taxon>
    </lineage>
</organism>
<gene>
    <name evidence="1" type="ORF">BSZ37_07665</name>
</gene>
<dbReference type="Proteomes" id="UP000216339">
    <property type="component" value="Unassembled WGS sequence"/>
</dbReference>
<dbReference type="EMBL" id="MQWD01000001">
    <property type="protein sequence ID" value="PAP78691.1"/>
    <property type="molecule type" value="Genomic_DNA"/>
</dbReference>